<dbReference type="EMBL" id="JARK01000106">
    <property type="protein sequence ID" value="EYC43037.1"/>
    <property type="molecule type" value="Genomic_DNA"/>
</dbReference>
<dbReference type="SUPFAM" id="SSF49354">
    <property type="entry name" value="PapD-like"/>
    <property type="match status" value="1"/>
</dbReference>
<name>A0A016WUY8_9BILA</name>
<feature type="domain" description="MSP" evidence="1">
    <location>
        <begin position="2"/>
        <end position="114"/>
    </location>
</feature>
<dbReference type="Pfam" id="PF00635">
    <property type="entry name" value="Motile_Sperm"/>
    <property type="match status" value="1"/>
</dbReference>
<dbReference type="Gene3D" id="2.60.40.10">
    <property type="entry name" value="Immunoglobulins"/>
    <property type="match status" value="1"/>
</dbReference>
<dbReference type="PROSITE" id="PS50202">
    <property type="entry name" value="MSP"/>
    <property type="match status" value="1"/>
</dbReference>
<evidence type="ECO:0000313" key="3">
    <source>
        <dbReference type="Proteomes" id="UP000024635"/>
    </source>
</evidence>
<gene>
    <name evidence="2" type="primary">Acey_s0506.g2685</name>
    <name evidence="2" type="ORF">Y032_0506g2685</name>
</gene>
<accession>A0A016WUY8</accession>
<sequence length="114" mass="13451">MALVTHPSTMVFDANGCTRHYTLINTGHTNLVYKIKWNNFKRYQFKPVEGFIAAGETQEIEITRTVCWNKSPSLSRKRKKKRDFSGGHQKKISSFYIMQLRLKIRRTLRKYAHT</sequence>
<dbReference type="InterPro" id="IPR013783">
    <property type="entry name" value="Ig-like_fold"/>
</dbReference>
<dbReference type="STRING" id="53326.A0A016WUY8"/>
<dbReference type="OrthoDB" id="5785746at2759"/>
<reference evidence="3" key="1">
    <citation type="journal article" date="2015" name="Nat. Genet.">
        <title>The genome and transcriptome of the zoonotic hookworm Ancylostoma ceylanicum identify infection-specific gene families.</title>
        <authorList>
            <person name="Schwarz E.M."/>
            <person name="Hu Y."/>
            <person name="Antoshechkin I."/>
            <person name="Miller M.M."/>
            <person name="Sternberg P.W."/>
            <person name="Aroian R.V."/>
        </authorList>
    </citation>
    <scope>NUCLEOTIDE SEQUENCE</scope>
    <source>
        <strain evidence="3">HY135</strain>
    </source>
</reference>
<comment type="caution">
    <text evidence="2">The sequence shown here is derived from an EMBL/GenBank/DDBJ whole genome shotgun (WGS) entry which is preliminary data.</text>
</comment>
<proteinExistence type="predicted"/>
<evidence type="ECO:0000259" key="1">
    <source>
        <dbReference type="PROSITE" id="PS50202"/>
    </source>
</evidence>
<dbReference type="Proteomes" id="UP000024635">
    <property type="component" value="Unassembled WGS sequence"/>
</dbReference>
<dbReference type="InterPro" id="IPR008962">
    <property type="entry name" value="PapD-like_sf"/>
</dbReference>
<dbReference type="InterPro" id="IPR000535">
    <property type="entry name" value="MSP_dom"/>
</dbReference>
<dbReference type="AlphaFoldDB" id="A0A016WUY8"/>
<evidence type="ECO:0000313" key="2">
    <source>
        <dbReference type="EMBL" id="EYC43037.1"/>
    </source>
</evidence>
<protein>
    <recommendedName>
        <fullName evidence="1">MSP domain-containing protein</fullName>
    </recommendedName>
</protein>
<organism evidence="2 3">
    <name type="scientific">Ancylostoma ceylanicum</name>
    <dbReference type="NCBI Taxonomy" id="53326"/>
    <lineage>
        <taxon>Eukaryota</taxon>
        <taxon>Metazoa</taxon>
        <taxon>Ecdysozoa</taxon>
        <taxon>Nematoda</taxon>
        <taxon>Chromadorea</taxon>
        <taxon>Rhabditida</taxon>
        <taxon>Rhabditina</taxon>
        <taxon>Rhabditomorpha</taxon>
        <taxon>Strongyloidea</taxon>
        <taxon>Ancylostomatidae</taxon>
        <taxon>Ancylostomatinae</taxon>
        <taxon>Ancylostoma</taxon>
    </lineage>
</organism>
<keyword evidence="3" id="KW-1185">Reference proteome</keyword>